<evidence type="ECO:0000313" key="2">
    <source>
        <dbReference type="EMBL" id="SMG17039.1"/>
    </source>
</evidence>
<organism evidence="2 3">
    <name type="scientific">Sphingobacterium psychroaquaticum</name>
    <dbReference type="NCBI Taxonomy" id="561061"/>
    <lineage>
        <taxon>Bacteria</taxon>
        <taxon>Pseudomonadati</taxon>
        <taxon>Bacteroidota</taxon>
        <taxon>Sphingobacteriia</taxon>
        <taxon>Sphingobacteriales</taxon>
        <taxon>Sphingobacteriaceae</taxon>
        <taxon>Sphingobacterium</taxon>
    </lineage>
</organism>
<protein>
    <submittedName>
        <fullName evidence="2">Calcineurin-like phosphoesterase</fullName>
    </submittedName>
</protein>
<dbReference type="PANTHER" id="PTHR22953:SF153">
    <property type="entry name" value="PURPLE ACID PHOSPHATASE"/>
    <property type="match status" value="1"/>
</dbReference>
<dbReference type="GO" id="GO:0003993">
    <property type="term" value="F:acid phosphatase activity"/>
    <property type="evidence" value="ECO:0007669"/>
    <property type="project" value="InterPro"/>
</dbReference>
<proteinExistence type="predicted"/>
<evidence type="ECO:0000256" key="1">
    <source>
        <dbReference type="ARBA" id="ARBA00022729"/>
    </source>
</evidence>
<dbReference type="STRING" id="561061.SAMN05660862_1126"/>
<dbReference type="AlphaFoldDB" id="A0A1X7IPK6"/>
<sequence>MNKTRRNFLRQLTVAASVSTLPVSLTASPFIRSSSSDEGSFSFVVEPYLQNLQQDEVTIFTVVNRKAFTWVERMDENQKVERFYEVHEGLRHANDVLSRITLKGLKPNTQYTYRVCSKEITKFDPYKIVYGAEIKTADRQFKTLDTKLQDTVSCCVFNDVHEDTATYADLLALVNKNTLDFVVNNGDAVHHLSTADDYSKKALAPLSKALEGRIPMIINRGNHETRGGYAFDYNKYVKHDSGHYYHSFASGNVYWIFLDTGEDKPDDHEVYAGLSDYDAYREEQAIWLTKVMASKAYKKAKFKVVVMHIPTYHSDEWHGTVHCRNQFSPLFDKNGVDLVVAGHSHQHGHYPPDKDHKYTLLIGGGPKKGNRTLVTIEGKGNDLTYKMLGDDGRIIAEKKLTK</sequence>
<dbReference type="InterPro" id="IPR006311">
    <property type="entry name" value="TAT_signal"/>
</dbReference>
<dbReference type="Pfam" id="PF00149">
    <property type="entry name" value="Metallophos"/>
    <property type="match status" value="1"/>
</dbReference>
<dbReference type="InterPro" id="IPR004843">
    <property type="entry name" value="Calcineurin-like_PHP"/>
</dbReference>
<dbReference type="PANTHER" id="PTHR22953">
    <property type="entry name" value="ACID PHOSPHATASE RELATED"/>
    <property type="match status" value="1"/>
</dbReference>
<dbReference type="InterPro" id="IPR029052">
    <property type="entry name" value="Metallo-depent_PP-like"/>
</dbReference>
<evidence type="ECO:0000313" key="3">
    <source>
        <dbReference type="Proteomes" id="UP000192980"/>
    </source>
</evidence>
<keyword evidence="1" id="KW-0732">Signal</keyword>
<gene>
    <name evidence="2" type="ORF">SAMN05660862_1126</name>
</gene>
<dbReference type="Proteomes" id="UP000192980">
    <property type="component" value="Unassembled WGS sequence"/>
</dbReference>
<dbReference type="OrthoDB" id="596345at2"/>
<dbReference type="Gene3D" id="3.60.21.10">
    <property type="match status" value="1"/>
</dbReference>
<dbReference type="PROSITE" id="PS51318">
    <property type="entry name" value="TAT"/>
    <property type="match status" value="1"/>
</dbReference>
<dbReference type="InterPro" id="IPR039331">
    <property type="entry name" value="PAPs-like"/>
</dbReference>
<dbReference type="SUPFAM" id="SSF56300">
    <property type="entry name" value="Metallo-dependent phosphatases"/>
    <property type="match status" value="1"/>
</dbReference>
<name>A0A1X7IPK6_9SPHI</name>
<keyword evidence="3" id="KW-1185">Reference proteome</keyword>
<reference evidence="2 3" key="1">
    <citation type="submission" date="2017-04" db="EMBL/GenBank/DDBJ databases">
        <authorList>
            <person name="Afonso C.L."/>
            <person name="Miller P.J."/>
            <person name="Scott M.A."/>
            <person name="Spackman E."/>
            <person name="Goraichik I."/>
            <person name="Dimitrov K.M."/>
            <person name="Suarez D.L."/>
            <person name="Swayne D.E."/>
        </authorList>
    </citation>
    <scope>NUCLEOTIDE SEQUENCE [LARGE SCALE GENOMIC DNA]</scope>
    <source>
        <strain evidence="2 3">DSM 22418</strain>
    </source>
</reference>
<dbReference type="EMBL" id="FXAU01000001">
    <property type="protein sequence ID" value="SMG17039.1"/>
    <property type="molecule type" value="Genomic_DNA"/>
</dbReference>
<accession>A0A1X7IPK6</accession>
<dbReference type="RefSeq" id="WP_085471929.1">
    <property type="nucleotide sequence ID" value="NZ_CP038029.1"/>
</dbReference>